<proteinExistence type="predicted"/>
<dbReference type="EMBL" id="GL379845">
    <property type="protein sequence ID" value="EGT53965.1"/>
    <property type="molecule type" value="Genomic_DNA"/>
</dbReference>
<sequence>MTIISKAKLQMSLGSEEQDTWLTLITISSTTPGVFIMTTMYTKEKKQSDALSSNAIRGRISWHEAIAQSQKFTSSGISKIWKMNLIKSYSNLYLSFIRWVRKFQMTKSFNGPQRYKEIYRGAYLVSLLLRNFFCILFFTHHRS</sequence>
<organism evidence="3">
    <name type="scientific">Caenorhabditis brenneri</name>
    <name type="common">Nematode worm</name>
    <dbReference type="NCBI Taxonomy" id="135651"/>
    <lineage>
        <taxon>Eukaryota</taxon>
        <taxon>Metazoa</taxon>
        <taxon>Ecdysozoa</taxon>
        <taxon>Nematoda</taxon>
        <taxon>Chromadorea</taxon>
        <taxon>Rhabditida</taxon>
        <taxon>Rhabditina</taxon>
        <taxon>Rhabditomorpha</taxon>
        <taxon>Rhabditoidea</taxon>
        <taxon>Rhabditidae</taxon>
        <taxon>Peloderinae</taxon>
        <taxon>Caenorhabditis</taxon>
    </lineage>
</organism>
<evidence type="ECO:0000313" key="3">
    <source>
        <dbReference type="Proteomes" id="UP000008068"/>
    </source>
</evidence>
<keyword evidence="1" id="KW-0812">Transmembrane</keyword>
<evidence type="ECO:0000256" key="1">
    <source>
        <dbReference type="SAM" id="Phobius"/>
    </source>
</evidence>
<dbReference type="HOGENOM" id="CLU_1807911_0_0_1"/>
<keyword evidence="3" id="KW-1185">Reference proteome</keyword>
<feature type="transmembrane region" description="Helical" evidence="1">
    <location>
        <begin position="21"/>
        <end position="41"/>
    </location>
</feature>
<evidence type="ECO:0000313" key="2">
    <source>
        <dbReference type="EMBL" id="EGT53965.1"/>
    </source>
</evidence>
<keyword evidence="1" id="KW-0472">Membrane</keyword>
<gene>
    <name evidence="2" type="ORF">CAEBREN_14134</name>
</gene>
<dbReference type="AlphaFoldDB" id="G0N6V6"/>
<name>G0N6V6_CAEBE</name>
<feature type="transmembrane region" description="Helical" evidence="1">
    <location>
        <begin position="121"/>
        <end position="140"/>
    </location>
</feature>
<accession>G0N6V6</accession>
<reference evidence="3" key="1">
    <citation type="submission" date="2011-07" db="EMBL/GenBank/DDBJ databases">
        <authorList>
            <consortium name="Caenorhabditis brenneri Sequencing and Analysis Consortium"/>
            <person name="Wilson R.K."/>
        </authorList>
    </citation>
    <scope>NUCLEOTIDE SEQUENCE [LARGE SCALE GENOMIC DNA]</scope>
    <source>
        <strain evidence="3">PB2801</strain>
    </source>
</reference>
<protein>
    <submittedName>
        <fullName evidence="2">Uncharacterized protein</fullName>
    </submittedName>
</protein>
<keyword evidence="1" id="KW-1133">Transmembrane helix</keyword>
<dbReference type="Proteomes" id="UP000008068">
    <property type="component" value="Unassembled WGS sequence"/>
</dbReference>
<dbReference type="InParanoid" id="G0N6V6"/>